<reference evidence="2 3" key="1">
    <citation type="submission" date="2019-09" db="EMBL/GenBank/DDBJ databases">
        <title>Draft Whole-Genome sequence of Blastochloris sulfoviridis DSM 729.</title>
        <authorList>
            <person name="Meyer T.E."/>
            <person name="Kyndt J.A."/>
        </authorList>
    </citation>
    <scope>NUCLEOTIDE SEQUENCE [LARGE SCALE GENOMIC DNA]</scope>
    <source>
        <strain evidence="2 3">DSM 729</strain>
    </source>
</reference>
<keyword evidence="2" id="KW-0378">Hydrolase</keyword>
<dbReference type="Pfam" id="PF05685">
    <property type="entry name" value="Uma2"/>
    <property type="match status" value="1"/>
</dbReference>
<comment type="caution">
    <text evidence="2">The sequence shown here is derived from an EMBL/GenBank/DDBJ whole genome shotgun (WGS) entry which is preliminary data.</text>
</comment>
<sequence length="226" mass="25348">MAMGDPLPRDMTVDEFLVWQLDQDERFELVDGRPVPLRAMTGASNVHDVVTTNLLGLLWAALRGKPCRVATADTALRTKISSARRPDVTIDCASPERTSYEARHPVAVFEVLSPSTRKIDRFTKLEEYRRHPALRHIVLIDPDAVSAKHYHRSAGGEWADEDLNDPDAAIALERPPIRLNRADALSSWFIAFSFAKPVPTFAENALEAAGIRLRLGDLYERVEIPR</sequence>
<keyword evidence="2" id="KW-0540">Nuclease</keyword>
<dbReference type="InterPro" id="IPR008538">
    <property type="entry name" value="Uma2"/>
</dbReference>
<dbReference type="PANTHER" id="PTHR36558:SF1">
    <property type="entry name" value="RESTRICTION ENDONUCLEASE DOMAIN-CONTAINING PROTEIN-RELATED"/>
    <property type="match status" value="1"/>
</dbReference>
<name>A0A5M6HZ64_9HYPH</name>
<feature type="domain" description="Putative restriction endonuclease" evidence="1">
    <location>
        <begin position="13"/>
        <end position="173"/>
    </location>
</feature>
<dbReference type="EMBL" id="VWPL01000014">
    <property type="protein sequence ID" value="KAA5601214.1"/>
    <property type="molecule type" value="Genomic_DNA"/>
</dbReference>
<evidence type="ECO:0000313" key="3">
    <source>
        <dbReference type="Proteomes" id="UP000323886"/>
    </source>
</evidence>
<dbReference type="CDD" id="cd06260">
    <property type="entry name" value="DUF820-like"/>
    <property type="match status" value="1"/>
</dbReference>
<dbReference type="AlphaFoldDB" id="A0A5M6HZ64"/>
<dbReference type="SUPFAM" id="SSF52980">
    <property type="entry name" value="Restriction endonuclease-like"/>
    <property type="match status" value="1"/>
</dbReference>
<dbReference type="InterPro" id="IPR012296">
    <property type="entry name" value="Nuclease_put_TT1808"/>
</dbReference>
<evidence type="ECO:0000313" key="2">
    <source>
        <dbReference type="EMBL" id="KAA5601214.1"/>
    </source>
</evidence>
<proteinExistence type="predicted"/>
<protein>
    <submittedName>
        <fullName evidence="2">Uma2 family endonuclease</fullName>
    </submittedName>
</protein>
<evidence type="ECO:0000259" key="1">
    <source>
        <dbReference type="Pfam" id="PF05685"/>
    </source>
</evidence>
<keyword evidence="3" id="KW-1185">Reference proteome</keyword>
<gene>
    <name evidence="2" type="ORF">F1193_09730</name>
</gene>
<dbReference type="Proteomes" id="UP000323886">
    <property type="component" value="Unassembled WGS sequence"/>
</dbReference>
<dbReference type="PANTHER" id="PTHR36558">
    <property type="entry name" value="GLR1098 PROTEIN"/>
    <property type="match status" value="1"/>
</dbReference>
<dbReference type="Gene3D" id="3.90.1570.10">
    <property type="entry name" value="tt1808, chain A"/>
    <property type="match status" value="1"/>
</dbReference>
<keyword evidence="2" id="KW-0255">Endonuclease</keyword>
<dbReference type="OrthoDB" id="155284at2"/>
<organism evidence="2 3">
    <name type="scientific">Blastochloris sulfoviridis</name>
    <dbReference type="NCBI Taxonomy" id="50712"/>
    <lineage>
        <taxon>Bacteria</taxon>
        <taxon>Pseudomonadati</taxon>
        <taxon>Pseudomonadota</taxon>
        <taxon>Alphaproteobacteria</taxon>
        <taxon>Hyphomicrobiales</taxon>
        <taxon>Blastochloridaceae</taxon>
        <taxon>Blastochloris</taxon>
    </lineage>
</organism>
<dbReference type="InterPro" id="IPR011335">
    <property type="entry name" value="Restrct_endonuc-II-like"/>
</dbReference>
<dbReference type="GO" id="GO:0004519">
    <property type="term" value="F:endonuclease activity"/>
    <property type="evidence" value="ECO:0007669"/>
    <property type="project" value="UniProtKB-KW"/>
</dbReference>
<accession>A0A5M6HZ64</accession>